<keyword evidence="2" id="KW-1185">Reference proteome</keyword>
<dbReference type="PANTHER" id="PTHR24148">
    <property type="entry name" value="ANKYRIN REPEAT DOMAIN-CONTAINING PROTEIN 39 HOMOLOG-RELATED"/>
    <property type="match status" value="1"/>
</dbReference>
<dbReference type="PANTHER" id="PTHR24148:SF77">
    <property type="entry name" value="HETEROKARYON INCOMPATIBILITY DOMAIN-CONTAINING PROTEIN"/>
    <property type="match status" value="1"/>
</dbReference>
<accession>A0A2L2TED8</accession>
<dbReference type="EMBL" id="LN649231">
    <property type="protein sequence ID" value="CEI69342.1"/>
    <property type="molecule type" value="Genomic_DNA"/>
</dbReference>
<proteinExistence type="predicted"/>
<reference evidence="2" key="1">
    <citation type="submission" date="2014-10" db="EMBL/GenBank/DDBJ databases">
        <authorList>
            <person name="King R."/>
        </authorList>
    </citation>
    <scope>NUCLEOTIDE SEQUENCE [LARGE SCALE GENOMIC DNA]</scope>
    <source>
        <strain evidence="2">A3/5</strain>
    </source>
</reference>
<dbReference type="Pfam" id="PF26639">
    <property type="entry name" value="Het-6_barrel"/>
    <property type="match status" value="1"/>
</dbReference>
<sequence length="260" mass="29594">MPTRRVLGIDLCLSGHLQASDNLDYVYGLLAVTKAPIVPDYAKSISEVYSEFTEWLVKGSNRILGTIPRGTPKDASLWTEAILVQTIKTVCHKPVPRQVSQNRFSFVDIVLEEYGRTTYFNGKSVLEIVCCTCLLKPDDTYDTDDYFRLSGMIQCASIVDTSVYDEHSVEIFQEWESACYLLSERRMFITEDGYIGLIGEEVLPGDVVFCVAGCRYFTVLRPKDDHYLFVDSCFVIGLMDGEIKYLLKERRVKAEIIELR</sequence>
<dbReference type="AlphaFoldDB" id="A0A2L2TED8"/>
<evidence type="ECO:0000313" key="2">
    <source>
        <dbReference type="Proteomes" id="UP000245910"/>
    </source>
</evidence>
<dbReference type="InterPro" id="IPR052895">
    <property type="entry name" value="HetReg/Transcr_Mod"/>
</dbReference>
<protein>
    <recommendedName>
        <fullName evidence="3">Heterokaryon incompatibility domain-containing protein</fullName>
    </recommendedName>
</protein>
<name>A0A2L2TED8_9HYPO</name>
<evidence type="ECO:0000313" key="1">
    <source>
        <dbReference type="EMBL" id="CEI69342.1"/>
    </source>
</evidence>
<dbReference type="STRING" id="56646.A0A2L2TED8"/>
<dbReference type="Proteomes" id="UP000245910">
    <property type="component" value="Chromosome III"/>
</dbReference>
<organism evidence="1 2">
    <name type="scientific">Fusarium venenatum</name>
    <dbReference type="NCBI Taxonomy" id="56646"/>
    <lineage>
        <taxon>Eukaryota</taxon>
        <taxon>Fungi</taxon>
        <taxon>Dikarya</taxon>
        <taxon>Ascomycota</taxon>
        <taxon>Pezizomycotina</taxon>
        <taxon>Sordariomycetes</taxon>
        <taxon>Hypocreomycetidae</taxon>
        <taxon>Hypocreales</taxon>
        <taxon>Nectriaceae</taxon>
        <taxon>Fusarium</taxon>
    </lineage>
</organism>
<evidence type="ECO:0008006" key="3">
    <source>
        <dbReference type="Google" id="ProtNLM"/>
    </source>
</evidence>